<dbReference type="SUPFAM" id="SSF52833">
    <property type="entry name" value="Thioredoxin-like"/>
    <property type="match status" value="1"/>
</dbReference>
<dbReference type="RefSeq" id="WP_075085458.1">
    <property type="nucleotide sequence ID" value="NZ_CP042912.1"/>
</dbReference>
<feature type="chain" id="PRO_5023020137" evidence="6">
    <location>
        <begin position="28"/>
        <end position="414"/>
    </location>
</feature>
<proteinExistence type="predicted"/>
<dbReference type="PANTHER" id="PTHR42852">
    <property type="entry name" value="THIOL:DISULFIDE INTERCHANGE PROTEIN DSBE"/>
    <property type="match status" value="1"/>
</dbReference>
<dbReference type="InterPro" id="IPR013766">
    <property type="entry name" value="Thioredoxin_domain"/>
</dbReference>
<keyword evidence="2" id="KW-0201">Cytochrome c-type biogenesis</keyword>
<dbReference type="InterPro" id="IPR050553">
    <property type="entry name" value="Thioredoxin_ResA/DsbE_sf"/>
</dbReference>
<sequence length="414" mass="45299" precursor="true">MKMNHSAFSAILLTIVCATFAFGQADANSEAAVKDSPDIVAAKKSLKQFGAKLKESKWEELKGLATDNGQKSLMQEICFSLAISNEMSEGDFDEIPQELKDLIQKIDGVKEKYKLDEIARMMFVGETEEAYKKLKATGNSWEIIDAIWKAQSGSPFHFHPAIGDFAQVETADGFLYIDVTMKPLTEGGDSGILVEGPAQVVRLKKQSDQWMYDGVDEKRTEARMKEFIASVEGQGGPMAPPKILDDPSFSGKTINGKAFALSDLKGKIVVLDFWGTWCGPCVEAMPSLKLIRESFKDHGVEIVGIAVDSLAPVKKFCESNDIQWPNLVDPEGKLADHFGVGAFPTLMVIDQNGKHVVSDIEKLPLVDDLVERLKLDADDFSELKAKLKKGHTKASATPKEGTEAPDKPVIKAGT</sequence>
<dbReference type="Pfam" id="PF00578">
    <property type="entry name" value="AhpC-TSA"/>
    <property type="match status" value="1"/>
</dbReference>
<feature type="compositionally biased region" description="Basic and acidic residues" evidence="5">
    <location>
        <begin position="400"/>
        <end position="414"/>
    </location>
</feature>
<evidence type="ECO:0000256" key="3">
    <source>
        <dbReference type="ARBA" id="ARBA00023157"/>
    </source>
</evidence>
<feature type="region of interest" description="Disordered" evidence="5">
    <location>
        <begin position="388"/>
        <end position="414"/>
    </location>
</feature>
<dbReference type="PANTHER" id="PTHR42852:SF6">
    <property type="entry name" value="THIOL:DISULFIDE INTERCHANGE PROTEIN DSBE"/>
    <property type="match status" value="1"/>
</dbReference>
<evidence type="ECO:0000259" key="7">
    <source>
        <dbReference type="PROSITE" id="PS51352"/>
    </source>
</evidence>
<gene>
    <name evidence="8" type="primary">resA_3</name>
    <name evidence="8" type="ORF">MFFC18_16380</name>
</gene>
<evidence type="ECO:0000256" key="2">
    <source>
        <dbReference type="ARBA" id="ARBA00022748"/>
    </source>
</evidence>
<accession>A0A5B9P8D8</accession>
<reference evidence="8 9" key="1">
    <citation type="submission" date="2019-08" db="EMBL/GenBank/DDBJ databases">
        <title>Deep-cultivation of Planctomycetes and their phenomic and genomic characterization uncovers novel biology.</title>
        <authorList>
            <person name="Wiegand S."/>
            <person name="Jogler M."/>
            <person name="Boedeker C."/>
            <person name="Pinto D."/>
            <person name="Vollmers J."/>
            <person name="Rivas-Marin E."/>
            <person name="Kohn T."/>
            <person name="Peeters S.H."/>
            <person name="Heuer A."/>
            <person name="Rast P."/>
            <person name="Oberbeckmann S."/>
            <person name="Bunk B."/>
            <person name="Jeske O."/>
            <person name="Meyerdierks A."/>
            <person name="Storesund J.E."/>
            <person name="Kallscheuer N."/>
            <person name="Luecker S."/>
            <person name="Lage O.M."/>
            <person name="Pohl T."/>
            <person name="Merkel B.J."/>
            <person name="Hornburger P."/>
            <person name="Mueller R.-W."/>
            <person name="Bruemmer F."/>
            <person name="Labrenz M."/>
            <person name="Spormann A.M."/>
            <person name="Op den Camp H."/>
            <person name="Overmann J."/>
            <person name="Amann R."/>
            <person name="Jetten M.S.M."/>
            <person name="Mascher T."/>
            <person name="Medema M.H."/>
            <person name="Devos D.P."/>
            <person name="Kaster A.-K."/>
            <person name="Ovreas L."/>
            <person name="Rohde M."/>
            <person name="Galperin M.Y."/>
            <person name="Jogler C."/>
        </authorList>
    </citation>
    <scope>NUCLEOTIDE SEQUENCE [LARGE SCALE GENOMIC DNA]</scope>
    <source>
        <strain evidence="8 9">FC18</strain>
    </source>
</reference>
<name>A0A5B9P8D8_9BACT</name>
<feature type="signal peptide" evidence="6">
    <location>
        <begin position="1"/>
        <end position="27"/>
    </location>
</feature>
<dbReference type="EMBL" id="CP042912">
    <property type="protein sequence ID" value="QEG21779.1"/>
    <property type="molecule type" value="Genomic_DNA"/>
</dbReference>
<dbReference type="AlphaFoldDB" id="A0A5B9P8D8"/>
<feature type="domain" description="Thioredoxin" evidence="7">
    <location>
        <begin position="240"/>
        <end position="378"/>
    </location>
</feature>
<evidence type="ECO:0000313" key="9">
    <source>
        <dbReference type="Proteomes" id="UP000322214"/>
    </source>
</evidence>
<evidence type="ECO:0000256" key="5">
    <source>
        <dbReference type="SAM" id="MobiDB-lite"/>
    </source>
</evidence>
<dbReference type="CDD" id="cd02966">
    <property type="entry name" value="TlpA_like_family"/>
    <property type="match status" value="1"/>
</dbReference>
<dbReference type="GO" id="GO:0030313">
    <property type="term" value="C:cell envelope"/>
    <property type="evidence" value="ECO:0007669"/>
    <property type="project" value="UniProtKB-SubCell"/>
</dbReference>
<evidence type="ECO:0000256" key="1">
    <source>
        <dbReference type="ARBA" id="ARBA00004196"/>
    </source>
</evidence>
<dbReference type="InterPro" id="IPR000866">
    <property type="entry name" value="AhpC/TSA"/>
</dbReference>
<dbReference type="PROSITE" id="PS51352">
    <property type="entry name" value="THIOREDOXIN_2"/>
    <property type="match status" value="1"/>
</dbReference>
<protein>
    <submittedName>
        <fullName evidence="8">Thiol-disulfide oxidoreductase ResA</fullName>
    </submittedName>
</protein>
<comment type="subcellular location">
    <subcellularLocation>
        <location evidence="1">Cell envelope</location>
    </subcellularLocation>
</comment>
<dbReference type="KEGG" id="mff:MFFC18_16380"/>
<organism evidence="8 9">
    <name type="scientific">Mariniblastus fucicola</name>
    <dbReference type="NCBI Taxonomy" id="980251"/>
    <lineage>
        <taxon>Bacteria</taxon>
        <taxon>Pseudomonadati</taxon>
        <taxon>Planctomycetota</taxon>
        <taxon>Planctomycetia</taxon>
        <taxon>Pirellulales</taxon>
        <taxon>Pirellulaceae</taxon>
        <taxon>Mariniblastus</taxon>
    </lineage>
</organism>
<evidence type="ECO:0000256" key="6">
    <source>
        <dbReference type="SAM" id="SignalP"/>
    </source>
</evidence>
<keyword evidence="9" id="KW-1185">Reference proteome</keyword>
<keyword evidence="6" id="KW-0732">Signal</keyword>
<dbReference type="Gene3D" id="3.40.30.10">
    <property type="entry name" value="Glutaredoxin"/>
    <property type="match status" value="1"/>
</dbReference>
<keyword evidence="3" id="KW-1015">Disulfide bond</keyword>
<keyword evidence="4" id="KW-0676">Redox-active center</keyword>
<dbReference type="Proteomes" id="UP000322214">
    <property type="component" value="Chromosome"/>
</dbReference>
<dbReference type="GO" id="GO:0017004">
    <property type="term" value="P:cytochrome complex assembly"/>
    <property type="evidence" value="ECO:0007669"/>
    <property type="project" value="UniProtKB-KW"/>
</dbReference>
<evidence type="ECO:0000313" key="8">
    <source>
        <dbReference type="EMBL" id="QEG21779.1"/>
    </source>
</evidence>
<dbReference type="GO" id="GO:0016491">
    <property type="term" value="F:oxidoreductase activity"/>
    <property type="evidence" value="ECO:0007669"/>
    <property type="project" value="InterPro"/>
</dbReference>
<evidence type="ECO:0000256" key="4">
    <source>
        <dbReference type="ARBA" id="ARBA00023284"/>
    </source>
</evidence>
<dbReference type="GO" id="GO:0016209">
    <property type="term" value="F:antioxidant activity"/>
    <property type="evidence" value="ECO:0007669"/>
    <property type="project" value="InterPro"/>
</dbReference>
<dbReference type="InterPro" id="IPR036249">
    <property type="entry name" value="Thioredoxin-like_sf"/>
</dbReference>
<dbReference type="OrthoDB" id="252709at2"/>